<dbReference type="EMBL" id="JAKOGI010000541">
    <property type="protein sequence ID" value="KAJ8433424.1"/>
    <property type="molecule type" value="Genomic_DNA"/>
</dbReference>
<feature type="region of interest" description="Disordered" evidence="1">
    <location>
        <begin position="158"/>
        <end position="189"/>
    </location>
</feature>
<protein>
    <submittedName>
        <fullName evidence="2">Uncharacterized protein</fullName>
    </submittedName>
</protein>
<reference evidence="2" key="1">
    <citation type="submission" date="2022-04" db="EMBL/GenBank/DDBJ databases">
        <title>Carnegiea gigantea Genome sequencing and assembly v2.</title>
        <authorList>
            <person name="Copetti D."/>
            <person name="Sanderson M.J."/>
            <person name="Burquez A."/>
            <person name="Wojciechowski M.F."/>
        </authorList>
    </citation>
    <scope>NUCLEOTIDE SEQUENCE</scope>
    <source>
        <strain evidence="2">SGP5-SGP5p</strain>
        <tissue evidence="2">Aerial part</tissue>
    </source>
</reference>
<dbReference type="Proteomes" id="UP001153076">
    <property type="component" value="Unassembled WGS sequence"/>
</dbReference>
<keyword evidence="3" id="KW-1185">Reference proteome</keyword>
<name>A0A9Q1Q9H5_9CARY</name>
<evidence type="ECO:0000313" key="2">
    <source>
        <dbReference type="EMBL" id="KAJ8433424.1"/>
    </source>
</evidence>
<proteinExistence type="predicted"/>
<dbReference type="OrthoDB" id="679318at2759"/>
<sequence>MEFASFLKVDLKQNHGKFSKWLIESFDPYAKFPITALDVHVTLGVPFSETQIVEFTESSMDEEYDEVSAAWLREWKINQNAPELTRMPEFVLAKKDEGESFKRDFITYLNHYCSNSVLKYVKDVNRIALLDWCQFVLDKLISSVRHYKKTKDAKDMHFNDKHDGGPSFSPILTFNEPDTEAEDSTTTSTKMQELVLRRKTIVKKETNKDDRISSFGLIKLTG</sequence>
<gene>
    <name evidence="2" type="ORF">Cgig2_024760</name>
</gene>
<evidence type="ECO:0000256" key="1">
    <source>
        <dbReference type="SAM" id="MobiDB-lite"/>
    </source>
</evidence>
<evidence type="ECO:0000313" key="3">
    <source>
        <dbReference type="Proteomes" id="UP001153076"/>
    </source>
</evidence>
<dbReference type="AlphaFoldDB" id="A0A9Q1Q9H5"/>
<comment type="caution">
    <text evidence="2">The sequence shown here is derived from an EMBL/GenBank/DDBJ whole genome shotgun (WGS) entry which is preliminary data.</text>
</comment>
<accession>A0A9Q1Q9H5</accession>
<organism evidence="2 3">
    <name type="scientific">Carnegiea gigantea</name>
    <dbReference type="NCBI Taxonomy" id="171969"/>
    <lineage>
        <taxon>Eukaryota</taxon>
        <taxon>Viridiplantae</taxon>
        <taxon>Streptophyta</taxon>
        <taxon>Embryophyta</taxon>
        <taxon>Tracheophyta</taxon>
        <taxon>Spermatophyta</taxon>
        <taxon>Magnoliopsida</taxon>
        <taxon>eudicotyledons</taxon>
        <taxon>Gunneridae</taxon>
        <taxon>Pentapetalae</taxon>
        <taxon>Caryophyllales</taxon>
        <taxon>Cactineae</taxon>
        <taxon>Cactaceae</taxon>
        <taxon>Cactoideae</taxon>
        <taxon>Echinocereeae</taxon>
        <taxon>Carnegiea</taxon>
    </lineage>
</organism>
<dbReference type="PANTHER" id="PTHR34835">
    <property type="entry name" value="OS07G0283600 PROTEIN-RELATED"/>
    <property type="match status" value="1"/>
</dbReference>